<dbReference type="InterPro" id="IPR005225">
    <property type="entry name" value="Small_GTP-bd"/>
</dbReference>
<dbReference type="GO" id="GO:0005525">
    <property type="term" value="F:GTP binding"/>
    <property type="evidence" value="ECO:0007669"/>
    <property type="project" value="UniProtKB-KW"/>
</dbReference>
<dbReference type="CDD" id="cd00154">
    <property type="entry name" value="Rab"/>
    <property type="match status" value="1"/>
</dbReference>
<keyword evidence="4" id="KW-0653">Protein transport</keyword>
<dbReference type="AlphaFoldDB" id="A0AAF0D2G9"/>
<keyword evidence="2" id="KW-0813">Transport</keyword>
<dbReference type="KEGG" id="oyw:OdinLCB4_000615"/>
<keyword evidence="3" id="KW-0547">Nucleotide-binding</keyword>
<dbReference type="PROSITE" id="PS51418">
    <property type="entry name" value="RAN"/>
    <property type="match status" value="1"/>
</dbReference>
<dbReference type="Gene3D" id="3.40.50.300">
    <property type="entry name" value="P-loop containing nucleotide triphosphate hydrolases"/>
    <property type="match status" value="1"/>
</dbReference>
<evidence type="ECO:0000256" key="1">
    <source>
        <dbReference type="ARBA" id="ARBA00008028"/>
    </source>
</evidence>
<dbReference type="GO" id="GO:0015031">
    <property type="term" value="P:protein transport"/>
    <property type="evidence" value="ECO:0007669"/>
    <property type="project" value="UniProtKB-KW"/>
</dbReference>
<evidence type="ECO:0000256" key="4">
    <source>
        <dbReference type="ARBA" id="ARBA00022927"/>
    </source>
</evidence>
<accession>A0AAF0D2G9</accession>
<dbReference type="SMART" id="SM00174">
    <property type="entry name" value="RHO"/>
    <property type="match status" value="1"/>
</dbReference>
<dbReference type="EMBL" id="CP091871">
    <property type="protein sequence ID" value="WEU40469.1"/>
    <property type="molecule type" value="Genomic_DNA"/>
</dbReference>
<reference evidence="6" key="1">
    <citation type="journal article" date="2017" name="Nature">
        <title>Asgard archaea illuminate the origin of eukaryotic cellular complexity.</title>
        <authorList>
            <person name="Zaremba-Niedzwiedzka K."/>
            <person name="Caceres E.F."/>
            <person name="Saw J.H."/>
            <person name="Backstrom D."/>
            <person name="Juzokaite L."/>
            <person name="Vancaester E."/>
            <person name="Seitz K.W."/>
            <person name="Anantharaman K."/>
            <person name="Starnawski P."/>
            <person name="Kjeldsen K.U."/>
            <person name="Scott M.B."/>
            <person name="Nunoura T."/>
            <person name="Banfield J.F."/>
            <person name="Schramm A."/>
            <person name="Baker B.J."/>
            <person name="Spang A."/>
            <person name="Ettema T.J.G."/>
        </authorList>
    </citation>
    <scope>NUCLEOTIDE SEQUENCE</scope>
    <source>
        <strain evidence="6">LCB_4</strain>
    </source>
</reference>
<dbReference type="InterPro" id="IPR002041">
    <property type="entry name" value="Ran_GTPase"/>
</dbReference>
<dbReference type="PROSITE" id="PS51419">
    <property type="entry name" value="RAB"/>
    <property type="match status" value="1"/>
</dbReference>
<dbReference type="SMART" id="SM00173">
    <property type="entry name" value="RAS"/>
    <property type="match status" value="1"/>
</dbReference>
<evidence type="ECO:0000313" key="6">
    <source>
        <dbReference type="EMBL" id="WEU40469.1"/>
    </source>
</evidence>
<reference evidence="6" key="2">
    <citation type="journal article" date="2022" name="Nat. Microbiol.">
        <title>A closed Candidatus Odinarchaeum chromosome exposes Asgard archaeal viruses.</title>
        <authorList>
            <person name="Tamarit D."/>
            <person name="Caceres E.F."/>
            <person name="Krupovic M."/>
            <person name="Nijland R."/>
            <person name="Eme L."/>
            <person name="Robinson N.P."/>
            <person name="Ettema T.J.G."/>
        </authorList>
    </citation>
    <scope>NUCLEOTIDE SEQUENCE</scope>
    <source>
        <strain evidence="6">LCB_4</strain>
    </source>
</reference>
<name>A0AAF0D2G9_ODILC</name>
<sequence length="186" mass="21078">MKLSSPLKFVYKIVVLGDGGVGKTCLTLTFVKKEFKTDYIPTLGVDIYTKDFNLGQTVITLIIWDVAGQQKFDLVRKQYYKGTQGALIVFDLTRINTFHNVEAWYRELTENAGENIPIVLLGNKVDVEENREVSAEQCSLLAKKLGCEFFETSAKTGKNVDQAFLTLLKKIIQLNLTRRESVKKVF</sequence>
<dbReference type="InterPro" id="IPR027417">
    <property type="entry name" value="P-loop_NTPase"/>
</dbReference>
<evidence type="ECO:0000256" key="3">
    <source>
        <dbReference type="ARBA" id="ARBA00022741"/>
    </source>
</evidence>
<dbReference type="PROSITE" id="PS51421">
    <property type="entry name" value="RAS"/>
    <property type="match status" value="1"/>
</dbReference>
<dbReference type="Pfam" id="PF00071">
    <property type="entry name" value="Ras"/>
    <property type="match status" value="1"/>
</dbReference>
<dbReference type="SMART" id="SM00175">
    <property type="entry name" value="RAB"/>
    <property type="match status" value="1"/>
</dbReference>
<dbReference type="GO" id="GO:0003924">
    <property type="term" value="F:GTPase activity"/>
    <property type="evidence" value="ECO:0007669"/>
    <property type="project" value="InterPro"/>
</dbReference>
<dbReference type="PANTHER" id="PTHR47978">
    <property type="match status" value="1"/>
</dbReference>
<evidence type="ECO:0000313" key="7">
    <source>
        <dbReference type="Proteomes" id="UP000186851"/>
    </source>
</evidence>
<evidence type="ECO:0000256" key="5">
    <source>
        <dbReference type="ARBA" id="ARBA00023134"/>
    </source>
</evidence>
<gene>
    <name evidence="6" type="ORF">OdinLCB4_000615</name>
</gene>
<dbReference type="InterPro" id="IPR001806">
    <property type="entry name" value="Small_GTPase"/>
</dbReference>
<evidence type="ECO:0000256" key="2">
    <source>
        <dbReference type="ARBA" id="ARBA00022448"/>
    </source>
</evidence>
<dbReference type="PRINTS" id="PR00449">
    <property type="entry name" value="RASTRNSFRMNG"/>
</dbReference>
<proteinExistence type="inferred from homology"/>
<dbReference type="Proteomes" id="UP000186851">
    <property type="component" value="Chromosome"/>
</dbReference>
<organism evidence="6 7">
    <name type="scientific">Odinarchaeota yellowstonii (strain LCB_4)</name>
    <dbReference type="NCBI Taxonomy" id="1841599"/>
    <lineage>
        <taxon>Archaea</taxon>
        <taxon>Promethearchaeati</taxon>
        <taxon>Candidatus Odinarchaeota</taxon>
        <taxon>Candidatus Odinarchaeia</taxon>
        <taxon>Candidatus Odinarchaeales</taxon>
        <taxon>Candidatus Odinarchaeaceae</taxon>
        <taxon>Candidatus Odinarchaeum</taxon>
    </lineage>
</organism>
<protein>
    <submittedName>
        <fullName evidence="6">GTP-binding protein</fullName>
    </submittedName>
</protein>
<dbReference type="NCBIfam" id="TIGR00231">
    <property type="entry name" value="small_GTP"/>
    <property type="match status" value="1"/>
</dbReference>
<dbReference type="FunFam" id="3.40.50.300:FF:001329">
    <property type="entry name" value="Small GTP-binding protein, putative"/>
    <property type="match status" value="1"/>
</dbReference>
<dbReference type="SMART" id="SM00176">
    <property type="entry name" value="RAN"/>
    <property type="match status" value="1"/>
</dbReference>
<dbReference type="PROSITE" id="PS51420">
    <property type="entry name" value="RHO"/>
    <property type="match status" value="1"/>
</dbReference>
<dbReference type="SUPFAM" id="SSF52540">
    <property type="entry name" value="P-loop containing nucleoside triphosphate hydrolases"/>
    <property type="match status" value="1"/>
</dbReference>
<keyword evidence="5" id="KW-0342">GTP-binding</keyword>
<dbReference type="GO" id="GO:0006913">
    <property type="term" value="P:nucleocytoplasmic transport"/>
    <property type="evidence" value="ECO:0007669"/>
    <property type="project" value="InterPro"/>
</dbReference>
<comment type="similarity">
    <text evidence="1">Belongs to the small GTPase superfamily. Ran family.</text>
</comment>